<dbReference type="AlphaFoldDB" id="A0A1Y5SRI6"/>
<dbReference type="RefSeq" id="WP_085836542.1">
    <property type="nucleotide sequence ID" value="NZ_FWFS01000006.1"/>
</dbReference>
<accession>A0A1Y5SRI6</accession>
<reference evidence="2 3" key="1">
    <citation type="submission" date="2017-03" db="EMBL/GenBank/DDBJ databases">
        <authorList>
            <person name="Afonso C.L."/>
            <person name="Miller P.J."/>
            <person name="Scott M.A."/>
            <person name="Spackman E."/>
            <person name="Goraichik I."/>
            <person name="Dimitrov K.M."/>
            <person name="Suarez D.L."/>
            <person name="Swayne D.E."/>
        </authorList>
    </citation>
    <scope>NUCLEOTIDE SEQUENCE [LARGE SCALE GENOMIC DNA]</scope>
    <source>
        <strain evidence="2 3">CECT 8620</strain>
    </source>
</reference>
<organism evidence="2 3">
    <name type="scientific">Aquimixticola soesokkakensis</name>
    <dbReference type="NCBI Taxonomy" id="1519096"/>
    <lineage>
        <taxon>Bacteria</taxon>
        <taxon>Pseudomonadati</taxon>
        <taxon>Pseudomonadota</taxon>
        <taxon>Alphaproteobacteria</taxon>
        <taxon>Rhodobacterales</taxon>
        <taxon>Paracoccaceae</taxon>
        <taxon>Aquimixticola</taxon>
    </lineage>
</organism>
<keyword evidence="3" id="KW-1185">Reference proteome</keyword>
<dbReference type="EMBL" id="FWFS01000006">
    <property type="protein sequence ID" value="SLN45356.1"/>
    <property type="molecule type" value="Genomic_DNA"/>
</dbReference>
<dbReference type="OrthoDB" id="7876219at2"/>
<sequence>MTNLIKKTVLAAALVAGTAGFAAADTTTVENSEGNFISTFGVEEGSSFVDFELVRTTEPGTIYVYAFNEGEQGALLGHEMVNAGANTDVRVNFELTSASGDYIAVFVPQGESMPAAAVAIDGSK</sequence>
<feature type="chain" id="PRO_5013300413" evidence="1">
    <location>
        <begin position="25"/>
        <end position="124"/>
    </location>
</feature>
<dbReference type="Proteomes" id="UP000193862">
    <property type="component" value="Unassembled WGS sequence"/>
</dbReference>
<proteinExistence type="predicted"/>
<evidence type="ECO:0000256" key="1">
    <source>
        <dbReference type="SAM" id="SignalP"/>
    </source>
</evidence>
<evidence type="ECO:0000313" key="2">
    <source>
        <dbReference type="EMBL" id="SLN45356.1"/>
    </source>
</evidence>
<keyword evidence="1" id="KW-0732">Signal</keyword>
<evidence type="ECO:0000313" key="3">
    <source>
        <dbReference type="Proteomes" id="UP000193862"/>
    </source>
</evidence>
<feature type="signal peptide" evidence="1">
    <location>
        <begin position="1"/>
        <end position="24"/>
    </location>
</feature>
<name>A0A1Y5SRI6_9RHOB</name>
<gene>
    <name evidence="2" type="ORF">AQS8620_01847</name>
</gene>
<protein>
    <submittedName>
        <fullName evidence="2">Uncharacterized protein</fullName>
    </submittedName>
</protein>